<dbReference type="GO" id="GO:0004089">
    <property type="term" value="F:carbonate dehydratase activity"/>
    <property type="evidence" value="ECO:0007669"/>
    <property type="project" value="InterPro"/>
</dbReference>
<dbReference type="GO" id="GO:0008270">
    <property type="term" value="F:zinc ion binding"/>
    <property type="evidence" value="ECO:0007669"/>
    <property type="project" value="InterPro"/>
</dbReference>
<keyword evidence="4" id="KW-1185">Reference proteome</keyword>
<evidence type="ECO:0000256" key="1">
    <source>
        <dbReference type="ARBA" id="ARBA00010718"/>
    </source>
</evidence>
<dbReference type="PANTHER" id="PTHR18952:SF200">
    <property type="entry name" value="CARBONIC ANHYDRASE"/>
    <property type="match status" value="1"/>
</dbReference>
<proteinExistence type="inferred from homology"/>
<dbReference type="GO" id="GO:0005886">
    <property type="term" value="C:plasma membrane"/>
    <property type="evidence" value="ECO:0007669"/>
    <property type="project" value="TreeGrafter"/>
</dbReference>
<dbReference type="GeneTree" id="ENSGT00940000164039"/>
<dbReference type="InParanoid" id="A0A674MS51"/>
<reference evidence="3" key="2">
    <citation type="submission" date="2025-08" db="UniProtKB">
        <authorList>
            <consortium name="Ensembl"/>
        </authorList>
    </citation>
    <scope>IDENTIFICATION</scope>
</reference>
<evidence type="ECO:0000313" key="3">
    <source>
        <dbReference type="Ensembl" id="ENSTRUP00000063953.1"/>
    </source>
</evidence>
<dbReference type="InterPro" id="IPR036398">
    <property type="entry name" value="CA_dom_sf"/>
</dbReference>
<reference evidence="3" key="3">
    <citation type="submission" date="2025-09" db="UniProtKB">
        <authorList>
            <consortium name="Ensembl"/>
        </authorList>
    </citation>
    <scope>IDENTIFICATION</scope>
</reference>
<organism evidence="3 4">
    <name type="scientific">Takifugu rubripes</name>
    <name type="common">Japanese pufferfish</name>
    <name type="synonym">Fugu rubripes</name>
    <dbReference type="NCBI Taxonomy" id="31033"/>
    <lineage>
        <taxon>Eukaryota</taxon>
        <taxon>Metazoa</taxon>
        <taxon>Chordata</taxon>
        <taxon>Craniata</taxon>
        <taxon>Vertebrata</taxon>
        <taxon>Euteleostomi</taxon>
        <taxon>Actinopterygii</taxon>
        <taxon>Neopterygii</taxon>
        <taxon>Teleostei</taxon>
        <taxon>Neoteleostei</taxon>
        <taxon>Acanthomorphata</taxon>
        <taxon>Eupercaria</taxon>
        <taxon>Tetraodontiformes</taxon>
        <taxon>Tetradontoidea</taxon>
        <taxon>Tetraodontidae</taxon>
        <taxon>Takifugu</taxon>
    </lineage>
</organism>
<dbReference type="InterPro" id="IPR023561">
    <property type="entry name" value="Carbonic_anhydrase_a-class"/>
</dbReference>
<dbReference type="SUPFAM" id="SSF51069">
    <property type="entry name" value="Carbonic anhydrase"/>
    <property type="match status" value="1"/>
</dbReference>
<evidence type="ECO:0000259" key="2">
    <source>
        <dbReference type="PROSITE" id="PS51144"/>
    </source>
</evidence>
<feature type="domain" description="Alpha-carbonic anhydrase" evidence="2">
    <location>
        <begin position="1"/>
        <end position="157"/>
    </location>
</feature>
<dbReference type="Proteomes" id="UP000005226">
    <property type="component" value="Chromosome 1"/>
</dbReference>
<dbReference type="Pfam" id="PF00194">
    <property type="entry name" value="Carb_anhydrase"/>
    <property type="match status" value="1"/>
</dbReference>
<dbReference type="Ensembl" id="ENSTRUT00000076446.1">
    <property type="protein sequence ID" value="ENSTRUP00000063953.1"/>
    <property type="gene ID" value="ENSTRUG00000027601.1"/>
</dbReference>
<evidence type="ECO:0000313" key="4">
    <source>
        <dbReference type="Proteomes" id="UP000005226"/>
    </source>
</evidence>
<dbReference type="Gene3D" id="3.10.200.10">
    <property type="entry name" value="Alpha carbonic anhydrase"/>
    <property type="match status" value="1"/>
</dbReference>
<comment type="similarity">
    <text evidence="1">Belongs to the alpha-carbonic anhydrase family.</text>
</comment>
<dbReference type="PANTHER" id="PTHR18952">
    <property type="entry name" value="CARBONIC ANHYDRASE"/>
    <property type="match status" value="1"/>
</dbReference>
<reference evidence="3 4" key="1">
    <citation type="journal article" date="2011" name="Genome Biol. Evol.">
        <title>Integration of the genetic map and genome assembly of fugu facilitates insights into distinct features of genome evolution in teleosts and mammals.</title>
        <authorList>
            <person name="Kai W."/>
            <person name="Kikuchi K."/>
            <person name="Tohari S."/>
            <person name="Chew A.K."/>
            <person name="Tay A."/>
            <person name="Fujiwara A."/>
            <person name="Hosoya S."/>
            <person name="Suetake H."/>
            <person name="Naruse K."/>
            <person name="Brenner S."/>
            <person name="Suzuki Y."/>
            <person name="Venkatesh B."/>
        </authorList>
    </citation>
    <scope>NUCLEOTIDE SEQUENCE [LARGE SCALE GENOMIC DNA]</scope>
</reference>
<name>A0A674MS51_TAKRU</name>
<accession>A0A674MS51</accession>
<dbReference type="AlphaFoldDB" id="A0A674MS51"/>
<dbReference type="PROSITE" id="PS51144">
    <property type="entry name" value="ALPHA_CA_2"/>
    <property type="match status" value="1"/>
</dbReference>
<sequence length="168" mass="18301">VKLHIVNLKSSYNGNTTVGVADSEGLAALGFFIEVSKRLLLPLLSELEKTEQDETGHACVEDTDLLPAKHHKRTSVDMASGLTLDALLEGVDRTKYYRYLGSLTTPACNEAVVWTVFKDSIKVSKDLVSFVFKKNRFSENTLHVTKSGNGATAASLALTALSFILLKL</sequence>
<protein>
    <recommendedName>
        <fullName evidence="2">Alpha-carbonic anhydrase domain-containing protein</fullName>
    </recommendedName>
</protein>
<dbReference type="InterPro" id="IPR001148">
    <property type="entry name" value="CA_dom"/>
</dbReference>